<organism evidence="2 3">
    <name type="scientific">Tenacibaculum vairaonense</name>
    <dbReference type="NCBI Taxonomy" id="3137860"/>
    <lineage>
        <taxon>Bacteria</taxon>
        <taxon>Pseudomonadati</taxon>
        <taxon>Bacteroidota</taxon>
        <taxon>Flavobacteriia</taxon>
        <taxon>Flavobacteriales</taxon>
        <taxon>Flavobacteriaceae</taxon>
        <taxon>Tenacibaculum</taxon>
    </lineage>
</organism>
<dbReference type="Proteomes" id="UP001497602">
    <property type="component" value="Unassembled WGS sequence"/>
</dbReference>
<dbReference type="RefSeq" id="WP_348740326.1">
    <property type="nucleotide sequence ID" value="NZ_CAXJRC010000046.1"/>
</dbReference>
<dbReference type="InterPro" id="IPR036291">
    <property type="entry name" value="NAD(P)-bd_dom_sf"/>
</dbReference>
<feature type="domain" description="NAD(P)-binding" evidence="1">
    <location>
        <begin position="8"/>
        <end position="165"/>
    </location>
</feature>
<protein>
    <submittedName>
        <fullName evidence="2">Oxidoreductase</fullName>
        <ecNumber evidence="2">1.1.1.-</ecNumber>
    </submittedName>
</protein>
<dbReference type="PANTHER" id="PTHR14097:SF7">
    <property type="entry name" value="OXIDOREDUCTASE HTATIP2"/>
    <property type="match status" value="1"/>
</dbReference>
<dbReference type="Gene3D" id="3.40.50.720">
    <property type="entry name" value="NAD(P)-binding Rossmann-like Domain"/>
    <property type="match status" value="1"/>
</dbReference>
<keyword evidence="2" id="KW-0560">Oxidoreductase</keyword>
<dbReference type="Pfam" id="PF13460">
    <property type="entry name" value="NAD_binding_10"/>
    <property type="match status" value="1"/>
</dbReference>
<gene>
    <name evidence="2" type="ORF">T190115A13A_90071</name>
</gene>
<dbReference type="PANTHER" id="PTHR14097">
    <property type="entry name" value="OXIDOREDUCTASE HTATIP2"/>
    <property type="match status" value="1"/>
</dbReference>
<dbReference type="EMBL" id="CAXJRC010000046">
    <property type="protein sequence ID" value="CAL2108725.1"/>
    <property type="molecule type" value="Genomic_DNA"/>
</dbReference>
<dbReference type="InterPro" id="IPR016040">
    <property type="entry name" value="NAD(P)-bd_dom"/>
</dbReference>
<dbReference type="SUPFAM" id="SSF51735">
    <property type="entry name" value="NAD(P)-binding Rossmann-fold domains"/>
    <property type="match status" value="1"/>
</dbReference>
<proteinExistence type="predicted"/>
<evidence type="ECO:0000313" key="3">
    <source>
        <dbReference type="Proteomes" id="UP001497602"/>
    </source>
</evidence>
<reference evidence="2 3" key="1">
    <citation type="submission" date="2024-05" db="EMBL/GenBank/DDBJ databases">
        <authorList>
            <person name="Duchaud E."/>
        </authorList>
    </citation>
    <scope>NUCLEOTIDE SEQUENCE [LARGE SCALE GENOMIC DNA]</scope>
    <source>
        <strain evidence="2">Ena-SAMPLE-TAB-13-05-2024-13:56:06:370-140305</strain>
    </source>
</reference>
<comment type="caution">
    <text evidence="2">The sequence shown here is derived from an EMBL/GenBank/DDBJ whole genome shotgun (WGS) entry which is preliminary data.</text>
</comment>
<keyword evidence="3" id="KW-1185">Reference proteome</keyword>
<name>A0ABM9PSB7_9FLAO</name>
<evidence type="ECO:0000313" key="2">
    <source>
        <dbReference type="EMBL" id="CAL2108725.1"/>
    </source>
</evidence>
<evidence type="ECO:0000259" key="1">
    <source>
        <dbReference type="Pfam" id="PF13460"/>
    </source>
</evidence>
<dbReference type="GO" id="GO:0016491">
    <property type="term" value="F:oxidoreductase activity"/>
    <property type="evidence" value="ECO:0007669"/>
    <property type="project" value="UniProtKB-KW"/>
</dbReference>
<sequence length="221" mass="24863">MKTAIIIGATGLTGGLLLEKLLKDDSYKLIKVFGRRTTGIQSSKLKEFFGDIINLQTFKKDFTADEVFCCIGTTAKKTKDKETYKTIDYGIPKKAAILAKENGIKTFVVISAMGANSKSTVFYNKTKGEMEKAVLKQQIENTYILRPSLIKGKRTEFRLGEDMGNFFATLINPFLIGSLRKYRSIKAETIAKSMQNIVKYLPKQHIILSDEIKQIAEKKLE</sequence>
<dbReference type="EC" id="1.1.1.-" evidence="2"/>
<accession>A0ABM9PSB7</accession>